<dbReference type="Proteomes" id="UP001357485">
    <property type="component" value="Unassembled WGS sequence"/>
</dbReference>
<dbReference type="EMBL" id="JAVRRA010028671">
    <property type="protein sequence ID" value="KAK5031533.1"/>
    <property type="molecule type" value="Genomic_DNA"/>
</dbReference>
<reference evidence="1 2" key="1">
    <citation type="submission" date="2023-08" db="EMBL/GenBank/DDBJ databases">
        <title>Black Yeasts Isolated from many extreme environments.</title>
        <authorList>
            <person name="Coleine C."/>
            <person name="Stajich J.E."/>
            <person name="Selbmann L."/>
        </authorList>
    </citation>
    <scope>NUCLEOTIDE SEQUENCE [LARGE SCALE GENOMIC DNA]</scope>
    <source>
        <strain evidence="1 2">CCFEE 536</strain>
    </source>
</reference>
<dbReference type="InterPro" id="IPR021850">
    <property type="entry name" value="Symplekin/Pta1"/>
</dbReference>
<dbReference type="PANTHER" id="PTHR15245:SF20">
    <property type="entry name" value="SYMPLEKIN"/>
    <property type="match status" value="1"/>
</dbReference>
<dbReference type="PANTHER" id="PTHR15245">
    <property type="entry name" value="SYMPLEKIN-RELATED"/>
    <property type="match status" value="1"/>
</dbReference>
<feature type="non-terminal residue" evidence="1">
    <location>
        <position position="113"/>
    </location>
</feature>
<keyword evidence="2" id="KW-1185">Reference proteome</keyword>
<gene>
    <name evidence="1" type="ORF">LTR16_012101</name>
</gene>
<dbReference type="InterPro" id="IPR011989">
    <property type="entry name" value="ARM-like"/>
</dbReference>
<sequence length="113" mass="11953">MNGAGSSANDTITQLNAARNLALVDAAYYPQIVPGVVPIIGANASLDLRRWGADFLAETFASPTLAGEEKQKLSLVVLQTLKDFLENPSEDTGVVKSVVQAAASIYPLVVRHT</sequence>
<proteinExistence type="predicted"/>
<protein>
    <submittedName>
        <fullName evidence="1">Uncharacterized protein</fullName>
    </submittedName>
</protein>
<evidence type="ECO:0000313" key="2">
    <source>
        <dbReference type="Proteomes" id="UP001357485"/>
    </source>
</evidence>
<evidence type="ECO:0000313" key="1">
    <source>
        <dbReference type="EMBL" id="KAK5031533.1"/>
    </source>
</evidence>
<organism evidence="1 2">
    <name type="scientific">Cryomyces antarcticus</name>
    <dbReference type="NCBI Taxonomy" id="329879"/>
    <lineage>
        <taxon>Eukaryota</taxon>
        <taxon>Fungi</taxon>
        <taxon>Dikarya</taxon>
        <taxon>Ascomycota</taxon>
        <taxon>Pezizomycotina</taxon>
        <taxon>Dothideomycetes</taxon>
        <taxon>Dothideomycetes incertae sedis</taxon>
        <taxon>Cryomyces</taxon>
    </lineage>
</organism>
<dbReference type="Gene3D" id="1.25.10.10">
    <property type="entry name" value="Leucine-rich Repeat Variant"/>
    <property type="match status" value="1"/>
</dbReference>
<name>A0ABR0IU07_9PEZI</name>
<accession>A0ABR0IU07</accession>
<comment type="caution">
    <text evidence="1">The sequence shown here is derived from an EMBL/GenBank/DDBJ whole genome shotgun (WGS) entry which is preliminary data.</text>
</comment>